<organism evidence="2 3">
    <name type="scientific">Clunio marinus</name>
    <dbReference type="NCBI Taxonomy" id="568069"/>
    <lineage>
        <taxon>Eukaryota</taxon>
        <taxon>Metazoa</taxon>
        <taxon>Ecdysozoa</taxon>
        <taxon>Arthropoda</taxon>
        <taxon>Hexapoda</taxon>
        <taxon>Insecta</taxon>
        <taxon>Pterygota</taxon>
        <taxon>Neoptera</taxon>
        <taxon>Endopterygota</taxon>
        <taxon>Diptera</taxon>
        <taxon>Nematocera</taxon>
        <taxon>Chironomoidea</taxon>
        <taxon>Chironomidae</taxon>
        <taxon>Clunio</taxon>
    </lineage>
</organism>
<protein>
    <submittedName>
        <fullName evidence="2">CLUMA_CG012256, isoform A</fullName>
    </submittedName>
</protein>
<evidence type="ECO:0000256" key="1">
    <source>
        <dbReference type="SAM" id="MobiDB-lite"/>
    </source>
</evidence>
<dbReference type="EMBL" id="CVRI01000048">
    <property type="protein sequence ID" value="CRK98806.1"/>
    <property type="molecule type" value="Genomic_DNA"/>
</dbReference>
<keyword evidence="3" id="KW-1185">Reference proteome</keyword>
<evidence type="ECO:0000313" key="2">
    <source>
        <dbReference type="EMBL" id="CRK98806.1"/>
    </source>
</evidence>
<dbReference type="Proteomes" id="UP000183832">
    <property type="component" value="Unassembled WGS sequence"/>
</dbReference>
<reference evidence="2 3" key="1">
    <citation type="submission" date="2015-04" db="EMBL/GenBank/DDBJ databases">
        <authorList>
            <person name="Syromyatnikov M.Y."/>
            <person name="Popov V.N."/>
        </authorList>
    </citation>
    <scope>NUCLEOTIDE SEQUENCE [LARGE SCALE GENOMIC DNA]</scope>
</reference>
<evidence type="ECO:0000313" key="3">
    <source>
        <dbReference type="Proteomes" id="UP000183832"/>
    </source>
</evidence>
<feature type="region of interest" description="Disordered" evidence="1">
    <location>
        <begin position="72"/>
        <end position="94"/>
    </location>
</feature>
<proteinExistence type="predicted"/>
<sequence>MDEVHIDFLDKHYYLIVFSLTHFQLRDIETFFTKGNNSIHISNNKPNASRQEASLSRKKLTFVPSFNIVSSENAKHPSKATHNKTQAGKKRRRNKFFHSISSEWVVKYCCWYRPQQQQKQQQIDGEERIKVYITSDF</sequence>
<feature type="compositionally biased region" description="Basic residues" evidence="1">
    <location>
        <begin position="76"/>
        <end position="94"/>
    </location>
</feature>
<accession>A0A1J1IIB5</accession>
<gene>
    <name evidence="2" type="ORF">CLUMA_CG012256</name>
</gene>
<name>A0A1J1IIB5_9DIPT</name>
<dbReference type="AlphaFoldDB" id="A0A1J1IIB5"/>